<keyword evidence="6" id="KW-1185">Reference proteome</keyword>
<keyword evidence="3" id="KW-0804">Transcription</keyword>
<accession>A0ABQ3EDE3</accession>
<evidence type="ECO:0000256" key="1">
    <source>
        <dbReference type="ARBA" id="ARBA00023015"/>
    </source>
</evidence>
<dbReference type="Pfam" id="PF00196">
    <property type="entry name" value="GerE"/>
    <property type="match status" value="1"/>
</dbReference>
<keyword evidence="2" id="KW-0238">DNA-binding</keyword>
<organism evidence="5 6">
    <name type="scientific">Pseudovibrio japonicus</name>
    <dbReference type="NCBI Taxonomy" id="366534"/>
    <lineage>
        <taxon>Bacteria</taxon>
        <taxon>Pseudomonadati</taxon>
        <taxon>Pseudomonadota</taxon>
        <taxon>Alphaproteobacteria</taxon>
        <taxon>Hyphomicrobiales</taxon>
        <taxon>Stappiaceae</taxon>
        <taxon>Pseudovibrio</taxon>
    </lineage>
</organism>
<name>A0ABQ3EDE3_9HYPH</name>
<comment type="caution">
    <text evidence="5">The sequence shown here is derived from an EMBL/GenBank/DDBJ whole genome shotgun (WGS) entry which is preliminary data.</text>
</comment>
<dbReference type="Proteomes" id="UP000637980">
    <property type="component" value="Unassembled WGS sequence"/>
</dbReference>
<reference evidence="6" key="1">
    <citation type="journal article" date="2019" name="Int. J. Syst. Evol. Microbiol.">
        <title>The Global Catalogue of Microorganisms (GCM) 10K type strain sequencing project: providing services to taxonomists for standard genome sequencing and annotation.</title>
        <authorList>
            <consortium name="The Broad Institute Genomics Platform"/>
            <consortium name="The Broad Institute Genome Sequencing Center for Infectious Disease"/>
            <person name="Wu L."/>
            <person name="Ma J."/>
        </authorList>
    </citation>
    <scope>NUCLEOTIDE SEQUENCE [LARGE SCALE GENOMIC DNA]</scope>
    <source>
        <strain evidence="6">KCTC 12861</strain>
    </source>
</reference>
<dbReference type="InterPro" id="IPR035965">
    <property type="entry name" value="PAS-like_dom_sf"/>
</dbReference>
<dbReference type="CDD" id="cd06170">
    <property type="entry name" value="LuxR_C_like"/>
    <property type="match status" value="1"/>
</dbReference>
<dbReference type="EMBL" id="BMXE01000003">
    <property type="protein sequence ID" value="GHB31178.1"/>
    <property type="molecule type" value="Genomic_DNA"/>
</dbReference>
<proteinExistence type="predicted"/>
<dbReference type="PANTHER" id="PTHR44688">
    <property type="entry name" value="DNA-BINDING TRANSCRIPTIONAL ACTIVATOR DEVR_DOSR"/>
    <property type="match status" value="1"/>
</dbReference>
<protein>
    <recommendedName>
        <fullName evidence="4">HTH luxR-type domain-containing protein</fullName>
    </recommendedName>
</protein>
<dbReference type="RefSeq" id="WP_189436591.1">
    <property type="nucleotide sequence ID" value="NZ_BMXE01000003.1"/>
</dbReference>
<dbReference type="Gene3D" id="3.30.450.20">
    <property type="entry name" value="PAS domain"/>
    <property type="match status" value="1"/>
</dbReference>
<evidence type="ECO:0000313" key="6">
    <source>
        <dbReference type="Proteomes" id="UP000637980"/>
    </source>
</evidence>
<evidence type="ECO:0000259" key="4">
    <source>
        <dbReference type="PROSITE" id="PS50043"/>
    </source>
</evidence>
<dbReference type="InterPro" id="IPR036388">
    <property type="entry name" value="WH-like_DNA-bd_sf"/>
</dbReference>
<feature type="domain" description="HTH luxR-type" evidence="4">
    <location>
        <begin position="136"/>
        <end position="201"/>
    </location>
</feature>
<dbReference type="InterPro" id="IPR016032">
    <property type="entry name" value="Sig_transdc_resp-reg_C-effctor"/>
</dbReference>
<dbReference type="InterPro" id="IPR000792">
    <property type="entry name" value="Tscrpt_reg_LuxR_C"/>
</dbReference>
<dbReference type="SMART" id="SM00421">
    <property type="entry name" value="HTH_LUXR"/>
    <property type="match status" value="1"/>
</dbReference>
<dbReference type="PANTHER" id="PTHR44688:SF16">
    <property type="entry name" value="DNA-BINDING TRANSCRIPTIONAL ACTIVATOR DEVR_DOSR"/>
    <property type="match status" value="1"/>
</dbReference>
<evidence type="ECO:0000256" key="3">
    <source>
        <dbReference type="ARBA" id="ARBA00023163"/>
    </source>
</evidence>
<dbReference type="SUPFAM" id="SSF46894">
    <property type="entry name" value="C-terminal effector domain of the bipartite response regulators"/>
    <property type="match status" value="1"/>
</dbReference>
<dbReference type="SUPFAM" id="SSF55785">
    <property type="entry name" value="PYP-like sensor domain (PAS domain)"/>
    <property type="match status" value="1"/>
</dbReference>
<dbReference type="PROSITE" id="PS50043">
    <property type="entry name" value="HTH_LUXR_2"/>
    <property type="match status" value="1"/>
</dbReference>
<dbReference type="PRINTS" id="PR00038">
    <property type="entry name" value="HTHLUXR"/>
</dbReference>
<sequence length="201" mass="22867">MYSDTAPIVDQAFCKHLADSLDRLQKGIAIVHGNGTILQANRFARHLFEQTPQIKINSTGKLEFTDPAHQREFQNAQSLVAATNTPDFQQELILRRDEAFLRPIHMEIRLVASRAEDLFYLFITDLEVQQQINIQKATALFRLTDKEAIVLEQLSGTQTEPQIAADLEITKNTLRTHRKNIYAKLNVSSRVELAMLLSLLV</sequence>
<evidence type="ECO:0000313" key="5">
    <source>
        <dbReference type="EMBL" id="GHB31178.1"/>
    </source>
</evidence>
<dbReference type="Gene3D" id="1.10.10.10">
    <property type="entry name" value="Winged helix-like DNA-binding domain superfamily/Winged helix DNA-binding domain"/>
    <property type="match status" value="1"/>
</dbReference>
<gene>
    <name evidence="5" type="ORF">GCM10007094_19570</name>
</gene>
<evidence type="ECO:0000256" key="2">
    <source>
        <dbReference type="ARBA" id="ARBA00023125"/>
    </source>
</evidence>
<keyword evidence="1" id="KW-0805">Transcription regulation</keyword>